<evidence type="ECO:0000256" key="1">
    <source>
        <dbReference type="ARBA" id="ARBA00023002"/>
    </source>
</evidence>
<dbReference type="GO" id="GO:0051287">
    <property type="term" value="F:NAD binding"/>
    <property type="evidence" value="ECO:0007669"/>
    <property type="project" value="InterPro"/>
</dbReference>
<keyword evidence="1" id="KW-0560">Oxidoreductase</keyword>
<dbReference type="InterPro" id="IPR036291">
    <property type="entry name" value="NAD(P)-bd_dom_sf"/>
</dbReference>
<evidence type="ECO:0000313" key="6">
    <source>
        <dbReference type="Proteomes" id="UP001056855"/>
    </source>
</evidence>
<sequence>MTVGFVGLGRMGLPMAVNLVEAGVDVVGTDLDKERKRALEDAGGKTADSIPETIADADVAITVLRTPDQVLAVAEDLLDALDEGDLYVDMSSIDPLTSETVAELAAEDGIRTVDAPVSGGVSGAEAGTLSVIAGGEEDDIEEARELFEPMADTVFHVGSTGAGQTVKLANQLLVGAQTVLVAEAFRFGDANGIDRETLRDVLVQSAGSSWVLETWGDRYIEEEHEPGFEINLQHKDLRLMTEAAVELDVPVPLGAAAMQKYVEAKREGLADRDVTAVFQL</sequence>
<dbReference type="InterPro" id="IPR015815">
    <property type="entry name" value="HIBADH-related"/>
</dbReference>
<dbReference type="InterPro" id="IPR029154">
    <property type="entry name" value="HIBADH-like_NADP-bd"/>
</dbReference>
<reference evidence="5" key="1">
    <citation type="submission" date="2022-06" db="EMBL/GenBank/DDBJ databases">
        <title>Diverse halophilic archaea isolated from saline environments.</title>
        <authorList>
            <person name="Cui H.-L."/>
        </authorList>
    </citation>
    <scope>NUCLEOTIDE SEQUENCE</scope>
    <source>
        <strain evidence="5">WLHS1</strain>
        <plasmid evidence="5">unnamed1</plasmid>
    </source>
</reference>
<dbReference type="EMBL" id="CP100356">
    <property type="protein sequence ID" value="UTF55739.1"/>
    <property type="molecule type" value="Genomic_DNA"/>
</dbReference>
<evidence type="ECO:0000313" key="5">
    <source>
        <dbReference type="EMBL" id="UTF55739.1"/>
    </source>
</evidence>
<dbReference type="InterPro" id="IPR008927">
    <property type="entry name" value="6-PGluconate_DH-like_C_sf"/>
</dbReference>
<gene>
    <name evidence="5" type="ORF">NGM29_18790</name>
</gene>
<keyword evidence="2" id="KW-0520">NAD</keyword>
<evidence type="ECO:0000256" key="2">
    <source>
        <dbReference type="ARBA" id="ARBA00023027"/>
    </source>
</evidence>
<dbReference type="PROSITE" id="PS00895">
    <property type="entry name" value="3_HYDROXYISOBUT_DH"/>
    <property type="match status" value="1"/>
</dbReference>
<protein>
    <submittedName>
        <fullName evidence="5">NAD(P)-dependent oxidoreductase</fullName>
    </submittedName>
</protein>
<dbReference type="InterPro" id="IPR006115">
    <property type="entry name" value="6PGDH_NADP-bd"/>
</dbReference>
<keyword evidence="5" id="KW-0614">Plasmid</keyword>
<name>A0A9E7NC53_9EURY</name>
<organism evidence="5 6">
    <name type="scientific">Natronosalvus rutilus</name>
    <dbReference type="NCBI Taxonomy" id="2953753"/>
    <lineage>
        <taxon>Archaea</taxon>
        <taxon>Methanobacteriati</taxon>
        <taxon>Methanobacteriota</taxon>
        <taxon>Stenosarchaea group</taxon>
        <taxon>Halobacteria</taxon>
        <taxon>Halobacteriales</taxon>
        <taxon>Natrialbaceae</taxon>
        <taxon>Natronosalvus</taxon>
    </lineage>
</organism>
<dbReference type="PANTHER" id="PTHR22981">
    <property type="entry name" value="3-HYDROXYISOBUTYRATE DEHYDROGENASE-RELATED"/>
    <property type="match status" value="1"/>
</dbReference>
<dbReference type="AlphaFoldDB" id="A0A9E7NC53"/>
<evidence type="ECO:0000259" key="3">
    <source>
        <dbReference type="Pfam" id="PF03446"/>
    </source>
</evidence>
<feature type="domain" description="3-hydroxyisobutyrate dehydrogenase-like NAD-binding" evidence="4">
    <location>
        <begin position="161"/>
        <end position="279"/>
    </location>
</feature>
<dbReference type="Pfam" id="PF03446">
    <property type="entry name" value="NAD_binding_2"/>
    <property type="match status" value="1"/>
</dbReference>
<evidence type="ECO:0000259" key="4">
    <source>
        <dbReference type="Pfam" id="PF14833"/>
    </source>
</evidence>
<dbReference type="SUPFAM" id="SSF51735">
    <property type="entry name" value="NAD(P)-binding Rossmann-fold domains"/>
    <property type="match status" value="1"/>
</dbReference>
<dbReference type="GO" id="GO:0050661">
    <property type="term" value="F:NADP binding"/>
    <property type="evidence" value="ECO:0007669"/>
    <property type="project" value="InterPro"/>
</dbReference>
<dbReference type="PIRSF" id="PIRSF000103">
    <property type="entry name" value="HIBADH"/>
    <property type="match status" value="1"/>
</dbReference>
<dbReference type="GO" id="GO:0016616">
    <property type="term" value="F:oxidoreductase activity, acting on the CH-OH group of donors, NAD or NADP as acceptor"/>
    <property type="evidence" value="ECO:0007669"/>
    <property type="project" value="TreeGrafter"/>
</dbReference>
<dbReference type="SUPFAM" id="SSF48179">
    <property type="entry name" value="6-phosphogluconate dehydrogenase C-terminal domain-like"/>
    <property type="match status" value="1"/>
</dbReference>
<geneLocation type="plasmid" evidence="5 6">
    <name>unnamed1</name>
</geneLocation>
<dbReference type="Gene3D" id="3.40.50.720">
    <property type="entry name" value="NAD(P)-binding Rossmann-like Domain"/>
    <property type="match status" value="1"/>
</dbReference>
<dbReference type="InterPro" id="IPR002204">
    <property type="entry name" value="3-OH-isobutyrate_DH-rel_CS"/>
</dbReference>
<feature type="domain" description="6-phosphogluconate dehydrogenase NADP-binding" evidence="3">
    <location>
        <begin position="2"/>
        <end position="158"/>
    </location>
</feature>
<dbReference type="InterPro" id="IPR013328">
    <property type="entry name" value="6PGD_dom2"/>
</dbReference>
<dbReference type="KEGG" id="sawl:NGM29_18790"/>
<accession>A0A9E7NC53</accession>
<dbReference type="Gene3D" id="1.10.1040.10">
    <property type="entry name" value="N-(1-d-carboxylethyl)-l-norvaline Dehydrogenase, domain 2"/>
    <property type="match status" value="1"/>
</dbReference>
<proteinExistence type="predicted"/>
<dbReference type="Pfam" id="PF14833">
    <property type="entry name" value="NAD_binding_11"/>
    <property type="match status" value="1"/>
</dbReference>
<keyword evidence="6" id="KW-1185">Reference proteome</keyword>
<dbReference type="PANTHER" id="PTHR22981:SF7">
    <property type="entry name" value="3-HYDROXYISOBUTYRATE DEHYDROGENASE, MITOCHONDRIAL"/>
    <property type="match status" value="1"/>
</dbReference>
<dbReference type="Proteomes" id="UP001056855">
    <property type="component" value="Plasmid unnamed1"/>
</dbReference>